<protein>
    <submittedName>
        <fullName evidence="3">Uncharacterized protein</fullName>
    </submittedName>
</protein>
<gene>
    <name evidence="3" type="ORF">WMY93_032005</name>
</gene>
<keyword evidence="4" id="KW-1185">Reference proteome</keyword>
<reference evidence="4" key="1">
    <citation type="submission" date="2024-04" db="EMBL/GenBank/DDBJ databases">
        <title>Salinicola lusitanus LLJ914,a marine bacterium isolated from the Okinawa Trough.</title>
        <authorList>
            <person name="Li J."/>
        </authorList>
    </citation>
    <scope>NUCLEOTIDE SEQUENCE [LARGE SCALE GENOMIC DNA]</scope>
</reference>
<dbReference type="EMBL" id="JBBPFD010000704">
    <property type="protein sequence ID" value="KAK7877290.1"/>
    <property type="molecule type" value="Genomic_DNA"/>
</dbReference>
<evidence type="ECO:0000256" key="2">
    <source>
        <dbReference type="SAM" id="MobiDB-lite"/>
    </source>
</evidence>
<keyword evidence="1" id="KW-0175">Coiled coil</keyword>
<feature type="region of interest" description="Disordered" evidence="2">
    <location>
        <begin position="213"/>
        <end position="241"/>
    </location>
</feature>
<feature type="coiled-coil region" evidence="1">
    <location>
        <begin position="159"/>
        <end position="196"/>
    </location>
</feature>
<sequence length="241" mass="28357">MVLEELLLKKDEDVYRENLLLQKKLDEKLQKIQDLEAQLTNKCQIVRCLGRDLTLAEKAVRDQLIDNNNLEERLEQETTLRQNLEAELHKLKEESERKVELTETSLGNECLQKQLVIQQQKITELEELVSKKHTGDNILGDELEKEQDITQDLQLQLMIQDYQQALNVIEEQLFEMNNLKEELAHQTRLREDAEEIMRILHKNGPIEFELTGESRGNEAVEEQELPQTQTSKSWDGRIKFR</sequence>
<organism evidence="3 4">
    <name type="scientific">Mugilogobius chulae</name>
    <name type="common">yellowstripe goby</name>
    <dbReference type="NCBI Taxonomy" id="88201"/>
    <lineage>
        <taxon>Eukaryota</taxon>
        <taxon>Metazoa</taxon>
        <taxon>Chordata</taxon>
        <taxon>Craniata</taxon>
        <taxon>Vertebrata</taxon>
        <taxon>Euteleostomi</taxon>
        <taxon>Actinopterygii</taxon>
        <taxon>Neopterygii</taxon>
        <taxon>Teleostei</taxon>
        <taxon>Neoteleostei</taxon>
        <taxon>Acanthomorphata</taxon>
        <taxon>Gobiaria</taxon>
        <taxon>Gobiiformes</taxon>
        <taxon>Gobioidei</taxon>
        <taxon>Gobiidae</taxon>
        <taxon>Gobionellinae</taxon>
        <taxon>Mugilogobius</taxon>
    </lineage>
</organism>
<evidence type="ECO:0000313" key="4">
    <source>
        <dbReference type="Proteomes" id="UP001460270"/>
    </source>
</evidence>
<evidence type="ECO:0000256" key="1">
    <source>
        <dbReference type="SAM" id="Coils"/>
    </source>
</evidence>
<name>A0AAW0MDP7_9GOBI</name>
<comment type="caution">
    <text evidence="3">The sequence shown here is derived from an EMBL/GenBank/DDBJ whole genome shotgun (WGS) entry which is preliminary data.</text>
</comment>
<evidence type="ECO:0000313" key="3">
    <source>
        <dbReference type="EMBL" id="KAK7877290.1"/>
    </source>
</evidence>
<proteinExistence type="predicted"/>
<feature type="coiled-coil region" evidence="1">
    <location>
        <begin position="18"/>
        <end position="128"/>
    </location>
</feature>
<dbReference type="AlphaFoldDB" id="A0AAW0MDP7"/>
<accession>A0AAW0MDP7</accession>
<dbReference type="Proteomes" id="UP001460270">
    <property type="component" value="Unassembled WGS sequence"/>
</dbReference>